<sequence>MLNLPSGVVYNEIHLGVCVSTFQAFLVYGISFQEIIRRKTV</sequence>
<feature type="transmembrane region" description="Helical" evidence="1">
    <location>
        <begin position="13"/>
        <end position="32"/>
    </location>
</feature>
<keyword evidence="1" id="KW-0472">Membrane</keyword>
<protein>
    <submittedName>
        <fullName evidence="2">Uncharacterized protein</fullName>
    </submittedName>
</protein>
<dbReference type="AlphaFoldDB" id="A0A2P2PMH1"/>
<keyword evidence="1" id="KW-1133">Transmembrane helix</keyword>
<organism evidence="2">
    <name type="scientific">Rhizophora mucronata</name>
    <name type="common">Asiatic mangrove</name>
    <dbReference type="NCBI Taxonomy" id="61149"/>
    <lineage>
        <taxon>Eukaryota</taxon>
        <taxon>Viridiplantae</taxon>
        <taxon>Streptophyta</taxon>
        <taxon>Embryophyta</taxon>
        <taxon>Tracheophyta</taxon>
        <taxon>Spermatophyta</taxon>
        <taxon>Magnoliopsida</taxon>
        <taxon>eudicotyledons</taxon>
        <taxon>Gunneridae</taxon>
        <taxon>Pentapetalae</taxon>
        <taxon>rosids</taxon>
        <taxon>fabids</taxon>
        <taxon>Malpighiales</taxon>
        <taxon>Rhizophoraceae</taxon>
        <taxon>Rhizophora</taxon>
    </lineage>
</organism>
<name>A0A2P2PMH1_RHIMU</name>
<evidence type="ECO:0000256" key="1">
    <source>
        <dbReference type="SAM" id="Phobius"/>
    </source>
</evidence>
<proteinExistence type="predicted"/>
<dbReference type="EMBL" id="GGEC01075371">
    <property type="protein sequence ID" value="MBX55855.1"/>
    <property type="molecule type" value="Transcribed_RNA"/>
</dbReference>
<accession>A0A2P2PMH1</accession>
<reference evidence="2" key="1">
    <citation type="submission" date="2018-02" db="EMBL/GenBank/DDBJ databases">
        <title>Rhizophora mucronata_Transcriptome.</title>
        <authorList>
            <person name="Meera S.P."/>
            <person name="Sreeshan A."/>
            <person name="Augustine A."/>
        </authorList>
    </citation>
    <scope>NUCLEOTIDE SEQUENCE</scope>
    <source>
        <tissue evidence="2">Leaf</tissue>
    </source>
</reference>
<evidence type="ECO:0000313" key="2">
    <source>
        <dbReference type="EMBL" id="MBX55855.1"/>
    </source>
</evidence>
<keyword evidence="1" id="KW-0812">Transmembrane</keyword>